<dbReference type="Proteomes" id="UP000292957">
    <property type="component" value="Unassembled WGS sequence"/>
</dbReference>
<dbReference type="AlphaFoldDB" id="A0A4Q9MJZ3"/>
<reference evidence="1" key="1">
    <citation type="submission" date="2019-01" db="EMBL/GenBank/DDBJ databases">
        <title>Draft genome sequences of three monokaryotic isolates of the white-rot basidiomycete fungus Dichomitus squalens.</title>
        <authorList>
            <consortium name="DOE Joint Genome Institute"/>
            <person name="Lopez S.C."/>
            <person name="Andreopoulos B."/>
            <person name="Pangilinan J."/>
            <person name="Lipzen A."/>
            <person name="Riley R."/>
            <person name="Ahrendt S."/>
            <person name="Ng V."/>
            <person name="Barry K."/>
            <person name="Daum C."/>
            <person name="Grigoriev I.V."/>
            <person name="Hilden K.S."/>
            <person name="Makela M.R."/>
            <person name="de Vries R.P."/>
        </authorList>
    </citation>
    <scope>NUCLEOTIDE SEQUENCE [LARGE SCALE GENOMIC DNA]</scope>
    <source>
        <strain evidence="1">OM18370.1</strain>
    </source>
</reference>
<sequence>MSSESEEYRPASIQPVLAPWNVKGEAWWFVTSIGHRPDPGETLPISYFPAQETELYKISTHHGAFRGGRGSITLMRYIESPIGPFDELAISPGEFTNPFEGPTHRVTRAYVSSLSAVVNGRSNWGLPRELAQFVFTPSLDHSDAIEVRVYPAISFSPVSFAEDACFAALIKPVSWLPTIPASLAHFPQVKLFQPPLEASQDPAYDGLVAAPKWHALDASSYKGRAEIFRCEGLLTQKDTGVADGTGFPDVEPYSIGLHWTEIELTLPQAVPLATL</sequence>
<protein>
    <recommendedName>
        <fullName evidence="2">Acetoacetate decarboxylase</fullName>
    </recommendedName>
</protein>
<accession>A0A4Q9MJZ3</accession>
<organism evidence="1">
    <name type="scientific">Dichomitus squalens</name>
    <dbReference type="NCBI Taxonomy" id="114155"/>
    <lineage>
        <taxon>Eukaryota</taxon>
        <taxon>Fungi</taxon>
        <taxon>Dikarya</taxon>
        <taxon>Basidiomycota</taxon>
        <taxon>Agaricomycotina</taxon>
        <taxon>Agaricomycetes</taxon>
        <taxon>Polyporales</taxon>
        <taxon>Polyporaceae</taxon>
        <taxon>Dichomitus</taxon>
    </lineage>
</organism>
<dbReference type="EMBL" id="ML143434">
    <property type="protein sequence ID" value="TBU27267.1"/>
    <property type="molecule type" value="Genomic_DNA"/>
</dbReference>
<dbReference type="OrthoDB" id="9970474at2759"/>
<dbReference type="SUPFAM" id="SSF160104">
    <property type="entry name" value="Acetoacetate decarboxylase-like"/>
    <property type="match status" value="1"/>
</dbReference>
<evidence type="ECO:0008006" key="2">
    <source>
        <dbReference type="Google" id="ProtNLM"/>
    </source>
</evidence>
<dbReference type="InterPro" id="IPR023375">
    <property type="entry name" value="ADC_dom_sf"/>
</dbReference>
<evidence type="ECO:0000313" key="1">
    <source>
        <dbReference type="EMBL" id="TBU27267.1"/>
    </source>
</evidence>
<proteinExistence type="predicted"/>
<gene>
    <name evidence="1" type="ORF">BD311DRAFT_789235</name>
</gene>
<dbReference type="PANTHER" id="PTHR40518">
    <property type="entry name" value="ACETOACETATE DECARBOXYLASE"/>
    <property type="match status" value="1"/>
</dbReference>
<name>A0A4Q9MJZ3_9APHY</name>
<dbReference type="PANTHER" id="PTHR40518:SF1">
    <property type="entry name" value="ACETOACETATE DECARBOXYLASE"/>
    <property type="match status" value="1"/>
</dbReference>